<dbReference type="RefSeq" id="WP_004503750.1">
    <property type="nucleotide sequence ID" value="NZ_AHNU02000057.1"/>
</dbReference>
<dbReference type="AlphaFoldDB" id="M6QA49"/>
<accession>M6QA49</accession>
<keyword evidence="2" id="KW-1185">Reference proteome</keyword>
<comment type="caution">
    <text evidence="1">The sequence shown here is derived from an EMBL/GenBank/DDBJ whole genome shotgun (WGS) entry which is preliminary data.</text>
</comment>
<proteinExistence type="predicted"/>
<dbReference type="PANTHER" id="PTHR31778">
    <property type="entry name" value="BUD SITE SELECTION PROTEIN RAX2"/>
    <property type="match status" value="1"/>
</dbReference>
<dbReference type="GO" id="GO:1902929">
    <property type="term" value="C:plasma membrane of growing cell tip"/>
    <property type="evidence" value="ECO:0007669"/>
    <property type="project" value="TreeGrafter"/>
</dbReference>
<dbReference type="InterPro" id="IPR013431">
    <property type="entry name" value="Delta_60_rpt"/>
</dbReference>
<dbReference type="Proteomes" id="UP000012118">
    <property type="component" value="Unassembled WGS sequence"/>
</dbReference>
<evidence type="ECO:0000313" key="1">
    <source>
        <dbReference type="EMBL" id="EMN89488.1"/>
    </source>
</evidence>
<dbReference type="Pfam" id="PF17164">
    <property type="entry name" value="DUF5122"/>
    <property type="match status" value="2"/>
</dbReference>
<name>M6QA49_9LEPT</name>
<reference evidence="1 2" key="1">
    <citation type="submission" date="2013-01" db="EMBL/GenBank/DDBJ databases">
        <authorList>
            <person name="Harkins D.M."/>
            <person name="Durkin A.S."/>
            <person name="Brinkac L.M."/>
            <person name="Haft D.H."/>
            <person name="Selengut J.D."/>
            <person name="Sanka R."/>
            <person name="DePew J."/>
            <person name="Purushe J."/>
            <person name="Chanthongthip A."/>
            <person name="Lattana O."/>
            <person name="Phetsouvanh R."/>
            <person name="Newton P.N."/>
            <person name="Vinetz J.M."/>
            <person name="Sutton G.G."/>
            <person name="Nierman W.C."/>
            <person name="Fouts D.E."/>
        </authorList>
    </citation>
    <scope>NUCLEOTIDE SEQUENCE [LARGE SCALE GENOMIC DNA]</scope>
    <source>
        <strain evidence="1 2">UI 13098</strain>
    </source>
</reference>
<sequence length="366" mass="37404">MFLPFGFFKNQVPKPILDPAYPSGGVGNYIKAMVQSGNTIFVGGYFTSIGGQTRNRIAAINATTGNVLSWYPTGGANSDVLGMALNGNTLYVAGAFTTIGGVTRNGIVALDAITGAVLSWYPAGGLGGSMVGKCLVLSGTTLYIGGAFSSIGGTARTNIGAVDTNTGATLSWYPTGGVNFSLNVLYLSNGVLYLGGGFTSVGGQARTLLAAVDPTTGSVLAWNPTNGSGNNYIFDILRSGNTVYVGGTFISLNSTLRFGIAAINATTGAILSWYPDLNGGQVTGLAINGTSLYITGIFLTVNGATRNRIAAVSTINAGTLPWYPAGGVDSGVDSSYALNDNTWWLAGGFATVGGQTRARIAKLNLS</sequence>
<dbReference type="EMBL" id="AHNU02000057">
    <property type="protein sequence ID" value="EMN89488.1"/>
    <property type="molecule type" value="Genomic_DNA"/>
</dbReference>
<dbReference type="InterPro" id="IPR015943">
    <property type="entry name" value="WD40/YVTN_repeat-like_dom_sf"/>
</dbReference>
<dbReference type="SUPFAM" id="SSF50998">
    <property type="entry name" value="Quinoprotein alcohol dehydrogenase-like"/>
    <property type="match status" value="1"/>
</dbReference>
<dbReference type="InterPro" id="IPR011047">
    <property type="entry name" value="Quinoprotein_ADH-like_sf"/>
</dbReference>
<dbReference type="Gene3D" id="2.130.10.10">
    <property type="entry name" value="YVTN repeat-like/Quinoprotein amine dehydrogenase"/>
    <property type="match status" value="1"/>
</dbReference>
<dbReference type="PANTHER" id="PTHR31778:SF2">
    <property type="entry name" value="BUD SITE SELECTION PROTEIN RAX2"/>
    <property type="match status" value="1"/>
</dbReference>
<organism evidence="1 2">
    <name type="scientific">Leptospira weilii str. UI 13098</name>
    <dbReference type="NCBI Taxonomy" id="1088542"/>
    <lineage>
        <taxon>Bacteria</taxon>
        <taxon>Pseudomonadati</taxon>
        <taxon>Spirochaetota</taxon>
        <taxon>Spirochaetia</taxon>
        <taxon>Leptospirales</taxon>
        <taxon>Leptospiraceae</taxon>
        <taxon>Leptospira</taxon>
    </lineage>
</organism>
<gene>
    <name evidence="1" type="ORF">LEP1GSC108_0352</name>
</gene>
<protein>
    <submittedName>
        <fullName evidence="1">PQQ-like domain protein</fullName>
    </submittedName>
</protein>
<evidence type="ECO:0000313" key="2">
    <source>
        <dbReference type="Proteomes" id="UP000012118"/>
    </source>
</evidence>